<dbReference type="InterPro" id="IPR052964">
    <property type="entry name" value="Sporulation_signal_mat"/>
</dbReference>
<dbReference type="SMART" id="SM00752">
    <property type="entry name" value="HTTM"/>
    <property type="match status" value="1"/>
</dbReference>
<comment type="subcellular location">
    <subcellularLocation>
        <location evidence="1">Endomembrane system</location>
        <topology evidence="1">Multi-pass membrane protein</topology>
    </subcellularLocation>
</comment>
<comment type="caution">
    <text evidence="7">The sequence shown here is derived from an EMBL/GenBank/DDBJ whole genome shotgun (WGS) entry which is preliminary data.</text>
</comment>
<sequence>MNVSSVRTAWSNAYARVTGRSLGPYQTALIRIGFSFTWLFFLAREWVNRHELYGPDAAWSWDLARRLTDDNGAFTVLVWSDSGWWFELVYLMAMVSAFLLMLGWRTRTMSVLYMIGLLSLQNRSVFVGDGGDNVLHLMAIYTVFTRCGQVWSLDARRARRRPAARPDTAPEPGRDRDVTGVVLWTLCGLALALATTDAGTRLAWAAHGPVPGIGWATVLWSLWCGHELWWAVRRYGGTEPRAVMAAFGHLVHNAALLVILAEVCLIYGAAGWYKVQGSLWQDGTALYYPLHLDYFSPWPGLSHALAASGVVVLLLSYGTVAVQAAFPLTLINRRVKNALVVVMIAEHLGIAVLLGLPFFSLVMIVADAVFLPTTFLVRVGGAVGRTASRAWSLLVRFNRREIPAQWNRKAADRIPEATVGDEAAEVRSKTG</sequence>
<proteinExistence type="predicted"/>
<feature type="transmembrane region" description="Helical" evidence="5">
    <location>
        <begin position="338"/>
        <end position="366"/>
    </location>
</feature>
<feature type="transmembrane region" description="Helical" evidence="5">
    <location>
        <begin position="84"/>
        <end position="104"/>
    </location>
</feature>
<dbReference type="GO" id="GO:0012505">
    <property type="term" value="C:endomembrane system"/>
    <property type="evidence" value="ECO:0007669"/>
    <property type="project" value="UniProtKB-SubCell"/>
</dbReference>
<keyword evidence="2 5" id="KW-0812">Transmembrane</keyword>
<evidence type="ECO:0000256" key="3">
    <source>
        <dbReference type="ARBA" id="ARBA00022989"/>
    </source>
</evidence>
<evidence type="ECO:0000313" key="7">
    <source>
        <dbReference type="EMBL" id="KAB7848394.1"/>
    </source>
</evidence>
<evidence type="ECO:0000313" key="8">
    <source>
        <dbReference type="Proteomes" id="UP000327000"/>
    </source>
</evidence>
<evidence type="ECO:0000256" key="2">
    <source>
        <dbReference type="ARBA" id="ARBA00022692"/>
    </source>
</evidence>
<keyword evidence="3 5" id="KW-1133">Transmembrane helix</keyword>
<protein>
    <submittedName>
        <fullName evidence="7">HTTM domain-containing protein</fullName>
    </submittedName>
</protein>
<name>A0A5N5WB13_STRMB</name>
<feature type="transmembrane region" description="Helical" evidence="5">
    <location>
        <begin position="304"/>
        <end position="326"/>
    </location>
</feature>
<keyword evidence="8" id="KW-1185">Reference proteome</keyword>
<organism evidence="7 8">
    <name type="scientific">Streptomyces mobaraensis</name>
    <name type="common">Streptoverticillium mobaraense</name>
    <dbReference type="NCBI Taxonomy" id="35621"/>
    <lineage>
        <taxon>Bacteria</taxon>
        <taxon>Bacillati</taxon>
        <taxon>Actinomycetota</taxon>
        <taxon>Actinomycetes</taxon>
        <taxon>Kitasatosporales</taxon>
        <taxon>Streptomycetaceae</taxon>
        <taxon>Streptomyces</taxon>
    </lineage>
</organism>
<keyword evidence="4 5" id="KW-0472">Membrane</keyword>
<dbReference type="Proteomes" id="UP000327000">
    <property type="component" value="Unassembled WGS sequence"/>
</dbReference>
<gene>
    <name evidence="7" type="ORF">FRZ00_08770</name>
</gene>
<dbReference type="RefSeq" id="WP_152263041.1">
    <property type="nucleotide sequence ID" value="NZ_VOKX01000014.1"/>
</dbReference>
<feature type="transmembrane region" description="Helical" evidence="5">
    <location>
        <begin position="253"/>
        <end position="273"/>
    </location>
</feature>
<dbReference type="InterPro" id="IPR011020">
    <property type="entry name" value="HTTM-like"/>
</dbReference>
<accession>A0A5N5WB13</accession>
<evidence type="ECO:0000256" key="4">
    <source>
        <dbReference type="ARBA" id="ARBA00023136"/>
    </source>
</evidence>
<feature type="transmembrane region" description="Helical" evidence="5">
    <location>
        <begin position="28"/>
        <end position="47"/>
    </location>
</feature>
<dbReference type="PANTHER" id="PTHR39535">
    <property type="entry name" value="SPORULATION-DELAYING PROTEIN SDPB"/>
    <property type="match status" value="1"/>
</dbReference>
<evidence type="ECO:0000256" key="5">
    <source>
        <dbReference type="SAM" id="Phobius"/>
    </source>
</evidence>
<evidence type="ECO:0000256" key="1">
    <source>
        <dbReference type="ARBA" id="ARBA00004127"/>
    </source>
</evidence>
<reference evidence="7 8" key="1">
    <citation type="journal article" date="2019" name="Microb. Cell Fact.">
        <title>Exploring novel herbicidin analogues by transcriptional regulator overexpression and MS/MS molecular networking.</title>
        <authorList>
            <person name="Shi Y."/>
            <person name="Gu R."/>
            <person name="Li Y."/>
            <person name="Wang X."/>
            <person name="Ren W."/>
            <person name="Li X."/>
            <person name="Wang L."/>
            <person name="Xie Y."/>
            <person name="Hong B."/>
        </authorList>
    </citation>
    <scope>NUCLEOTIDE SEQUENCE [LARGE SCALE GENOMIC DNA]</scope>
    <source>
        <strain evidence="7 8">US-43</strain>
    </source>
</reference>
<dbReference type="PANTHER" id="PTHR39535:SF2">
    <property type="entry name" value="HTTM DOMAIN-CONTAINING PROTEIN"/>
    <property type="match status" value="1"/>
</dbReference>
<dbReference type="EMBL" id="VOKX01000014">
    <property type="protein sequence ID" value="KAB7848394.1"/>
    <property type="molecule type" value="Genomic_DNA"/>
</dbReference>
<dbReference type="OrthoDB" id="128729at2"/>
<feature type="domain" description="HTTM-like" evidence="6">
    <location>
        <begin position="19"/>
        <end position="375"/>
    </location>
</feature>
<dbReference type="AlphaFoldDB" id="A0A5N5WB13"/>
<evidence type="ECO:0000259" key="6">
    <source>
        <dbReference type="SMART" id="SM00752"/>
    </source>
</evidence>